<evidence type="ECO:0000313" key="3">
    <source>
        <dbReference type="Proteomes" id="UP000230423"/>
    </source>
</evidence>
<dbReference type="InterPro" id="IPR036873">
    <property type="entry name" value="Rhodanese-like_dom_sf"/>
</dbReference>
<gene>
    <name evidence="2" type="ORF">TELCIR_23770</name>
</gene>
<name>A0A2G9TA95_TELCI</name>
<feature type="domain" description="Rhodanese" evidence="1">
    <location>
        <begin position="6"/>
        <end position="58"/>
    </location>
</feature>
<dbReference type="EMBL" id="KZ391707">
    <property type="protein sequence ID" value="PIO54855.1"/>
    <property type="molecule type" value="Genomic_DNA"/>
</dbReference>
<proteinExistence type="predicted"/>
<dbReference type="InterPro" id="IPR039755">
    <property type="entry name" value="TBC1D23"/>
</dbReference>
<evidence type="ECO:0000259" key="1">
    <source>
        <dbReference type="PROSITE" id="PS50206"/>
    </source>
</evidence>
<dbReference type="GO" id="GO:0042147">
    <property type="term" value="P:retrograde transport, endosome to Golgi"/>
    <property type="evidence" value="ECO:0007669"/>
    <property type="project" value="InterPro"/>
</dbReference>
<sequence length="90" mass="10214">TSTITYFVIDCRSNEAYNSGHIYGSFNLDCKLLVDAPSQFEMALSCLESYKHEQKFDEHICFFGYGDEDQKLVGKMKEVVISKSAAVKDK</sequence>
<evidence type="ECO:0000313" key="2">
    <source>
        <dbReference type="EMBL" id="PIO54855.1"/>
    </source>
</evidence>
<dbReference type="GO" id="GO:0005802">
    <property type="term" value="C:trans-Golgi network"/>
    <property type="evidence" value="ECO:0007669"/>
    <property type="project" value="TreeGrafter"/>
</dbReference>
<organism evidence="2 3">
    <name type="scientific">Teladorsagia circumcincta</name>
    <name type="common">Brown stomach worm</name>
    <name type="synonym">Ostertagia circumcincta</name>
    <dbReference type="NCBI Taxonomy" id="45464"/>
    <lineage>
        <taxon>Eukaryota</taxon>
        <taxon>Metazoa</taxon>
        <taxon>Ecdysozoa</taxon>
        <taxon>Nematoda</taxon>
        <taxon>Chromadorea</taxon>
        <taxon>Rhabditida</taxon>
        <taxon>Rhabditina</taxon>
        <taxon>Rhabditomorpha</taxon>
        <taxon>Strongyloidea</taxon>
        <taxon>Trichostrongylidae</taxon>
        <taxon>Teladorsagia</taxon>
    </lineage>
</organism>
<dbReference type="PANTHER" id="PTHR13297">
    <property type="entry name" value="TBC1 DOMAIN FAMILY MEMBER 23-RELATED"/>
    <property type="match status" value="1"/>
</dbReference>
<dbReference type="Proteomes" id="UP000230423">
    <property type="component" value="Unassembled WGS sequence"/>
</dbReference>
<protein>
    <recommendedName>
        <fullName evidence="1">Rhodanese domain-containing protein</fullName>
    </recommendedName>
</protein>
<dbReference type="Gene3D" id="3.40.250.10">
    <property type="entry name" value="Rhodanese-like domain"/>
    <property type="match status" value="1"/>
</dbReference>
<reference evidence="2 3" key="1">
    <citation type="submission" date="2015-09" db="EMBL/GenBank/DDBJ databases">
        <title>Draft genome of the parasitic nematode Teladorsagia circumcincta isolate WARC Sus (inbred).</title>
        <authorList>
            <person name="Mitreva M."/>
        </authorList>
    </citation>
    <scope>NUCLEOTIDE SEQUENCE [LARGE SCALE GENOMIC DNA]</scope>
    <source>
        <strain evidence="2 3">S</strain>
    </source>
</reference>
<dbReference type="PROSITE" id="PS50206">
    <property type="entry name" value="RHODANESE_3"/>
    <property type="match status" value="1"/>
</dbReference>
<dbReference type="AlphaFoldDB" id="A0A2G9TA95"/>
<accession>A0A2G9TA95</accession>
<dbReference type="InterPro" id="IPR001763">
    <property type="entry name" value="Rhodanese-like_dom"/>
</dbReference>
<dbReference type="OrthoDB" id="73307at2759"/>
<dbReference type="SUPFAM" id="SSF52821">
    <property type="entry name" value="Rhodanese/Cell cycle control phosphatase"/>
    <property type="match status" value="1"/>
</dbReference>
<feature type="non-terminal residue" evidence="2">
    <location>
        <position position="1"/>
    </location>
</feature>
<dbReference type="PANTHER" id="PTHR13297:SF5">
    <property type="entry name" value="TBC1 DOMAIN FAMILY MEMBER 23"/>
    <property type="match status" value="1"/>
</dbReference>
<dbReference type="GO" id="GO:0005829">
    <property type="term" value="C:cytosol"/>
    <property type="evidence" value="ECO:0007669"/>
    <property type="project" value="GOC"/>
</dbReference>
<keyword evidence="3" id="KW-1185">Reference proteome</keyword>
<feature type="non-terminal residue" evidence="2">
    <location>
        <position position="90"/>
    </location>
</feature>
<dbReference type="Pfam" id="PF00581">
    <property type="entry name" value="Rhodanese"/>
    <property type="match status" value="1"/>
</dbReference>
<dbReference type="GO" id="GO:0099041">
    <property type="term" value="P:vesicle tethering to Golgi"/>
    <property type="evidence" value="ECO:0007669"/>
    <property type="project" value="TreeGrafter"/>
</dbReference>